<dbReference type="SUPFAM" id="SSF48726">
    <property type="entry name" value="Immunoglobulin"/>
    <property type="match status" value="1"/>
</dbReference>
<dbReference type="Bgee" id="ENSELUG00000012587">
    <property type="expression patterns" value="Expressed in spleen and 11 other cell types or tissues"/>
</dbReference>
<dbReference type="InterPro" id="IPR036179">
    <property type="entry name" value="Ig-like_dom_sf"/>
</dbReference>
<dbReference type="OMA" id="IIHIVAK"/>
<evidence type="ECO:0000256" key="2">
    <source>
        <dbReference type="ARBA" id="ARBA00022729"/>
    </source>
</evidence>
<comment type="subcellular location">
    <subcellularLocation>
        <location evidence="1">Membrane</location>
    </subcellularLocation>
</comment>
<dbReference type="GO" id="GO:0016020">
    <property type="term" value="C:membrane"/>
    <property type="evidence" value="ECO:0007669"/>
    <property type="project" value="UniProtKB-SubCell"/>
</dbReference>
<dbReference type="Proteomes" id="UP000265140">
    <property type="component" value="Chromosome 3"/>
</dbReference>
<evidence type="ECO:0000313" key="7">
    <source>
        <dbReference type="Ensembl" id="ENSELUP00000034104.2"/>
    </source>
</evidence>
<evidence type="ECO:0000256" key="5">
    <source>
        <dbReference type="SAM" id="MobiDB-lite"/>
    </source>
</evidence>
<dbReference type="Ensembl" id="ENSELUT00000020575.3">
    <property type="protein sequence ID" value="ENSELUP00000034104.2"/>
    <property type="gene ID" value="ENSELUG00000012587.3"/>
</dbReference>
<reference evidence="7" key="2">
    <citation type="submission" date="2020-02" db="EMBL/GenBank/DDBJ databases">
        <title>Esox lucius (northern pike) genome, fEsoLuc1, primary haplotype.</title>
        <authorList>
            <person name="Myers G."/>
            <person name="Karagic N."/>
            <person name="Meyer A."/>
            <person name="Pippel M."/>
            <person name="Reichard M."/>
            <person name="Winkler S."/>
            <person name="Tracey A."/>
            <person name="Sims Y."/>
            <person name="Howe K."/>
            <person name="Rhie A."/>
            <person name="Formenti G."/>
            <person name="Durbin R."/>
            <person name="Fedrigo O."/>
            <person name="Jarvis E.D."/>
        </authorList>
    </citation>
    <scope>NUCLEOTIDE SEQUENCE [LARGE SCALE GENOMIC DNA]</scope>
</reference>
<evidence type="ECO:0000256" key="4">
    <source>
        <dbReference type="ARBA" id="ARBA00023180"/>
    </source>
</evidence>
<proteinExistence type="predicted"/>
<keyword evidence="4" id="KW-0325">Glycoprotein</keyword>
<keyword evidence="8" id="KW-1185">Reference proteome</keyword>
<dbReference type="InParanoid" id="A0A3P9A063"/>
<accession>A0A3P9A063</accession>
<feature type="transmembrane region" description="Helical" evidence="6">
    <location>
        <begin position="105"/>
        <end position="126"/>
    </location>
</feature>
<feature type="transmembrane region" description="Helical" evidence="6">
    <location>
        <begin position="7"/>
        <end position="29"/>
    </location>
</feature>
<keyword evidence="6" id="KW-0812">Transmembrane</keyword>
<reference evidence="8" key="1">
    <citation type="journal article" date="2014" name="PLoS ONE">
        <title>The genome and linkage map of the northern pike (Esox lucius): conserved synteny revealed between the salmonid sister group and the Neoteleostei.</title>
        <authorList>
            <person name="Rondeau E.B."/>
            <person name="Minkley D.R."/>
            <person name="Leong J.S."/>
            <person name="Messmer A.M."/>
            <person name="Jantzen J.R."/>
            <person name="von Schalburg K.R."/>
            <person name="Lemon C."/>
            <person name="Bird N.H."/>
            <person name="Koop B.F."/>
        </authorList>
    </citation>
    <scope>NUCLEOTIDE SEQUENCE</scope>
</reference>
<dbReference type="GeneTree" id="ENSGT00990000205031"/>
<reference evidence="7" key="3">
    <citation type="submission" date="2025-08" db="UniProtKB">
        <authorList>
            <consortium name="Ensembl"/>
        </authorList>
    </citation>
    <scope>IDENTIFICATION</scope>
</reference>
<evidence type="ECO:0000256" key="1">
    <source>
        <dbReference type="ARBA" id="ARBA00004370"/>
    </source>
</evidence>
<keyword evidence="2" id="KW-0732">Signal</keyword>
<keyword evidence="3 6" id="KW-0472">Membrane</keyword>
<organism evidence="7 8">
    <name type="scientific">Esox lucius</name>
    <name type="common">Northern pike</name>
    <dbReference type="NCBI Taxonomy" id="8010"/>
    <lineage>
        <taxon>Eukaryota</taxon>
        <taxon>Metazoa</taxon>
        <taxon>Chordata</taxon>
        <taxon>Craniata</taxon>
        <taxon>Vertebrata</taxon>
        <taxon>Euteleostomi</taxon>
        <taxon>Actinopterygii</taxon>
        <taxon>Neopterygii</taxon>
        <taxon>Teleostei</taxon>
        <taxon>Protacanthopterygii</taxon>
        <taxon>Esociformes</taxon>
        <taxon>Esocidae</taxon>
        <taxon>Esox</taxon>
    </lineage>
</organism>
<dbReference type="AlphaFoldDB" id="A0A3P9A063"/>
<evidence type="ECO:0000313" key="8">
    <source>
        <dbReference type="Proteomes" id="UP000265140"/>
    </source>
</evidence>
<evidence type="ECO:0000256" key="6">
    <source>
        <dbReference type="SAM" id="Phobius"/>
    </source>
</evidence>
<name>A0A3P9A063_ESOLU</name>
<keyword evidence="6" id="KW-1133">Transmembrane helix</keyword>
<sequence length="295" mass="31631">MQLKKKIVLLFILIKMIIMELATVSSLFVEKGQKVQLDVPGYAECKEKIDSKALFFWEFNPVGIVVTYSTLNTVVFPKYKGRVNFSEGNLSLLLENVQEGDSGSYTAFILSGYMLVCLLTLSGYLFSGRVEPPVLTVDSSTNGTCNVTVTCRGQNTTVTSICNSSTCSQVGGGSSGAETSTVSLLSIYVAGDSIICNHSNQVSWANDNKEIALICLSDAALVCFSLLNVCICLCLLQASVNGGAGGGKQVNQFSGPESPTIYSLVQRVDSPTMQGDPPVEQPMTHKPPETISTQF</sequence>
<evidence type="ECO:0000256" key="3">
    <source>
        <dbReference type="ARBA" id="ARBA00023136"/>
    </source>
</evidence>
<evidence type="ECO:0008006" key="9">
    <source>
        <dbReference type="Google" id="ProtNLM"/>
    </source>
</evidence>
<dbReference type="PANTHER" id="PTHR12080:SF48">
    <property type="entry name" value="IMMUNOGLOBULIN SUBTYPE DOMAIN-CONTAINING PROTEIN"/>
    <property type="match status" value="1"/>
</dbReference>
<protein>
    <recommendedName>
        <fullName evidence="9">Immunoglobulin subtype domain-containing protein</fullName>
    </recommendedName>
</protein>
<reference evidence="7" key="4">
    <citation type="submission" date="2025-09" db="UniProtKB">
        <authorList>
            <consortium name="Ensembl"/>
        </authorList>
    </citation>
    <scope>IDENTIFICATION</scope>
</reference>
<dbReference type="Gene3D" id="2.60.40.10">
    <property type="entry name" value="Immunoglobulins"/>
    <property type="match status" value="1"/>
</dbReference>
<dbReference type="InterPro" id="IPR013783">
    <property type="entry name" value="Ig-like_fold"/>
</dbReference>
<dbReference type="PANTHER" id="PTHR12080">
    <property type="entry name" value="SIGNALING LYMPHOCYTIC ACTIVATION MOLECULE"/>
    <property type="match status" value="1"/>
</dbReference>
<dbReference type="InterPro" id="IPR015631">
    <property type="entry name" value="CD2/SLAM_rcpt"/>
</dbReference>
<feature type="region of interest" description="Disordered" evidence="5">
    <location>
        <begin position="271"/>
        <end position="295"/>
    </location>
</feature>